<organism evidence="1">
    <name type="scientific">marine sediment metagenome</name>
    <dbReference type="NCBI Taxonomy" id="412755"/>
    <lineage>
        <taxon>unclassified sequences</taxon>
        <taxon>metagenomes</taxon>
        <taxon>ecological metagenomes</taxon>
    </lineage>
</organism>
<proteinExistence type="predicted"/>
<gene>
    <name evidence="1" type="ORF">LCGC14_2162290</name>
</gene>
<reference evidence="1" key="1">
    <citation type="journal article" date="2015" name="Nature">
        <title>Complex archaea that bridge the gap between prokaryotes and eukaryotes.</title>
        <authorList>
            <person name="Spang A."/>
            <person name="Saw J.H."/>
            <person name="Jorgensen S.L."/>
            <person name="Zaremba-Niedzwiedzka K."/>
            <person name="Martijn J."/>
            <person name="Lind A.E."/>
            <person name="van Eijk R."/>
            <person name="Schleper C."/>
            <person name="Guy L."/>
            <person name="Ettema T.J."/>
        </authorList>
    </citation>
    <scope>NUCLEOTIDE SEQUENCE</scope>
</reference>
<name>A0A0F9DSG9_9ZZZZ</name>
<dbReference type="EMBL" id="LAZR01027762">
    <property type="protein sequence ID" value="KKL64709.1"/>
    <property type="molecule type" value="Genomic_DNA"/>
</dbReference>
<dbReference type="AlphaFoldDB" id="A0A0F9DSG9"/>
<comment type="caution">
    <text evidence="1">The sequence shown here is derived from an EMBL/GenBank/DDBJ whole genome shotgun (WGS) entry which is preliminary data.</text>
</comment>
<protein>
    <submittedName>
        <fullName evidence="1">Uncharacterized protein</fullName>
    </submittedName>
</protein>
<sequence>MERILMTLINGFSVRAFRSYAPERPFFCQAENMKVNPFKDQLAMYLLSTGDIEVDKDGVVWKMKVRDGRTPKAKYKSSGYYGRTPKVRDIKPNPIGHRMWGRCSYTAIHVQFNKKSYSIFGTSHCLDIFQWSYTRWASTQPPQRTQK</sequence>
<accession>A0A0F9DSG9</accession>
<evidence type="ECO:0000313" key="1">
    <source>
        <dbReference type="EMBL" id="KKL64709.1"/>
    </source>
</evidence>